<evidence type="ECO:0000313" key="10">
    <source>
        <dbReference type="Proteomes" id="UP000295106"/>
    </source>
</evidence>
<dbReference type="Gene3D" id="1.10.10.10">
    <property type="entry name" value="Winged helix-like DNA-binding domain superfamily/Winged helix DNA-binding domain"/>
    <property type="match status" value="1"/>
</dbReference>
<dbReference type="GeneID" id="99685480"/>
<dbReference type="EMBL" id="SLXD01000014">
    <property type="protein sequence ID" value="TCO99760.1"/>
    <property type="molecule type" value="Genomic_DNA"/>
</dbReference>
<protein>
    <recommendedName>
        <fullName evidence="6">RNA polymerase sigma factor</fullName>
    </recommendedName>
</protein>
<evidence type="ECO:0000256" key="4">
    <source>
        <dbReference type="ARBA" id="ARBA00023125"/>
    </source>
</evidence>
<dbReference type="Proteomes" id="UP000295106">
    <property type="component" value="Unassembled WGS sequence"/>
</dbReference>
<dbReference type="InterPro" id="IPR013325">
    <property type="entry name" value="RNA_pol_sigma_r2"/>
</dbReference>
<keyword evidence="2 6" id="KW-0805">Transcription regulation</keyword>
<dbReference type="GO" id="GO:0006352">
    <property type="term" value="P:DNA-templated transcription initiation"/>
    <property type="evidence" value="ECO:0007669"/>
    <property type="project" value="InterPro"/>
</dbReference>
<feature type="domain" description="RNA polymerase sigma factor 70 region 4 type 2" evidence="8">
    <location>
        <begin position="116"/>
        <end position="167"/>
    </location>
</feature>
<name>A0A4R2M1C6_RUBGE</name>
<organism evidence="9 10">
    <name type="scientific">Rubrivivax gelatinosus</name>
    <name type="common">Rhodocyclus gelatinosus</name>
    <name type="synonym">Rhodopseudomonas gelatinosa</name>
    <dbReference type="NCBI Taxonomy" id="28068"/>
    <lineage>
        <taxon>Bacteria</taxon>
        <taxon>Pseudomonadati</taxon>
        <taxon>Pseudomonadota</taxon>
        <taxon>Betaproteobacteria</taxon>
        <taxon>Burkholderiales</taxon>
        <taxon>Sphaerotilaceae</taxon>
        <taxon>Rubrivivax</taxon>
    </lineage>
</organism>
<dbReference type="RefSeq" id="WP_132649070.1">
    <property type="nucleotide sequence ID" value="NZ_CP181386.1"/>
</dbReference>
<dbReference type="Pfam" id="PF04542">
    <property type="entry name" value="Sigma70_r2"/>
    <property type="match status" value="1"/>
</dbReference>
<dbReference type="PANTHER" id="PTHR43133">
    <property type="entry name" value="RNA POLYMERASE ECF-TYPE SIGMA FACTO"/>
    <property type="match status" value="1"/>
</dbReference>
<dbReference type="AlphaFoldDB" id="A0A4R2M1C6"/>
<evidence type="ECO:0000256" key="2">
    <source>
        <dbReference type="ARBA" id="ARBA00023015"/>
    </source>
</evidence>
<dbReference type="GO" id="GO:0016987">
    <property type="term" value="F:sigma factor activity"/>
    <property type="evidence" value="ECO:0007669"/>
    <property type="project" value="UniProtKB-KW"/>
</dbReference>
<dbReference type="PROSITE" id="PS01063">
    <property type="entry name" value="SIGMA70_ECF"/>
    <property type="match status" value="1"/>
</dbReference>
<feature type="domain" description="RNA polymerase sigma-70 region 2" evidence="7">
    <location>
        <begin position="23"/>
        <end position="85"/>
    </location>
</feature>
<dbReference type="NCBIfam" id="TIGR02937">
    <property type="entry name" value="sigma70-ECF"/>
    <property type="match status" value="1"/>
</dbReference>
<keyword evidence="4 6" id="KW-0238">DNA-binding</keyword>
<dbReference type="InterPro" id="IPR039425">
    <property type="entry name" value="RNA_pol_sigma-70-like"/>
</dbReference>
<reference evidence="9 10" key="1">
    <citation type="submission" date="2019-03" db="EMBL/GenBank/DDBJ databases">
        <title>Genomic Encyclopedia of Type Strains, Phase IV (KMG-IV): sequencing the most valuable type-strain genomes for metagenomic binning, comparative biology and taxonomic classification.</title>
        <authorList>
            <person name="Goeker M."/>
        </authorList>
    </citation>
    <scope>NUCLEOTIDE SEQUENCE [LARGE SCALE GENOMIC DNA]</scope>
    <source>
        <strain evidence="9 10">DSM 1709</strain>
    </source>
</reference>
<dbReference type="InterPro" id="IPR013324">
    <property type="entry name" value="RNA_pol_sigma_r3/r4-like"/>
</dbReference>
<dbReference type="Pfam" id="PF08281">
    <property type="entry name" value="Sigma70_r4_2"/>
    <property type="match status" value="1"/>
</dbReference>
<sequence length="196" mass="21491">MAEAPVPTRVGAPTFACVVKAWTAHEAELRGFLRHQTGDRDAAEDLLQDTFLKAMRAGAQFCALDDARAWLFRVARNALTDRLRLARPQDPIDEHAQTLAAAEPEPAPAVDALTGCIARVLQELSADDADCLRACDLEGMTQKDYAAARGLSLPAAKARLLRARRRLRERMTLACRVRFDPADGRVCCHQGRVDGT</sequence>
<dbReference type="Gene3D" id="1.10.1740.10">
    <property type="match status" value="1"/>
</dbReference>
<evidence type="ECO:0000259" key="8">
    <source>
        <dbReference type="Pfam" id="PF08281"/>
    </source>
</evidence>
<proteinExistence type="inferred from homology"/>
<evidence type="ECO:0000256" key="5">
    <source>
        <dbReference type="ARBA" id="ARBA00023163"/>
    </source>
</evidence>
<keyword evidence="3 6" id="KW-0731">Sigma factor</keyword>
<dbReference type="InterPro" id="IPR013249">
    <property type="entry name" value="RNA_pol_sigma70_r4_t2"/>
</dbReference>
<dbReference type="SUPFAM" id="SSF88659">
    <property type="entry name" value="Sigma3 and sigma4 domains of RNA polymerase sigma factors"/>
    <property type="match status" value="1"/>
</dbReference>
<dbReference type="InterPro" id="IPR036388">
    <property type="entry name" value="WH-like_DNA-bd_sf"/>
</dbReference>
<comment type="similarity">
    <text evidence="1 6">Belongs to the sigma-70 factor family. ECF subfamily.</text>
</comment>
<gene>
    <name evidence="9" type="ORF">EV684_11457</name>
</gene>
<evidence type="ECO:0000313" key="9">
    <source>
        <dbReference type="EMBL" id="TCO99760.1"/>
    </source>
</evidence>
<comment type="caution">
    <text evidence="9">The sequence shown here is derived from an EMBL/GenBank/DDBJ whole genome shotgun (WGS) entry which is preliminary data.</text>
</comment>
<dbReference type="PANTHER" id="PTHR43133:SF8">
    <property type="entry name" value="RNA POLYMERASE SIGMA FACTOR HI_1459-RELATED"/>
    <property type="match status" value="1"/>
</dbReference>
<evidence type="ECO:0000256" key="6">
    <source>
        <dbReference type="RuleBase" id="RU000716"/>
    </source>
</evidence>
<dbReference type="GO" id="GO:0003677">
    <property type="term" value="F:DNA binding"/>
    <property type="evidence" value="ECO:0007669"/>
    <property type="project" value="UniProtKB-KW"/>
</dbReference>
<dbReference type="InterPro" id="IPR014284">
    <property type="entry name" value="RNA_pol_sigma-70_dom"/>
</dbReference>
<dbReference type="OrthoDB" id="8654550at2"/>
<evidence type="ECO:0000256" key="3">
    <source>
        <dbReference type="ARBA" id="ARBA00023082"/>
    </source>
</evidence>
<dbReference type="SUPFAM" id="SSF88946">
    <property type="entry name" value="Sigma2 domain of RNA polymerase sigma factors"/>
    <property type="match status" value="1"/>
</dbReference>
<keyword evidence="5 6" id="KW-0804">Transcription</keyword>
<dbReference type="InterPro" id="IPR000838">
    <property type="entry name" value="RNA_pol_sigma70_ECF_CS"/>
</dbReference>
<evidence type="ECO:0000256" key="1">
    <source>
        <dbReference type="ARBA" id="ARBA00010641"/>
    </source>
</evidence>
<evidence type="ECO:0000259" key="7">
    <source>
        <dbReference type="Pfam" id="PF04542"/>
    </source>
</evidence>
<dbReference type="InterPro" id="IPR007627">
    <property type="entry name" value="RNA_pol_sigma70_r2"/>
</dbReference>
<accession>A0A4R2M1C6</accession>